<dbReference type="InterPro" id="IPR013424">
    <property type="entry name" value="Ice-binding_C"/>
</dbReference>
<dbReference type="Pfam" id="PF00657">
    <property type="entry name" value="Lipase_GDSL"/>
    <property type="match status" value="1"/>
</dbReference>
<dbReference type="PANTHER" id="PTHR45642">
    <property type="entry name" value="GDSL ESTERASE/LIPASE EXL3"/>
    <property type="match status" value="1"/>
</dbReference>
<comment type="caution">
    <text evidence="1">The sequence shown here is derived from an EMBL/GenBank/DDBJ whole genome shotgun (WGS) entry which is preliminary data.</text>
</comment>
<protein>
    <recommendedName>
        <fullName evidence="3">PEP-CTERM protein-sorting domain-containing protein</fullName>
    </recommendedName>
</protein>
<reference evidence="1 2" key="1">
    <citation type="submission" date="2018-03" db="EMBL/GenBank/DDBJ databases">
        <title>Marinobacter brunus sp. nov., a marine bacterium of Gamma-proteobacteria isolated from the surface seawater of the South China Sea.</title>
        <authorList>
            <person name="Cheng H."/>
            <person name="Wu Y.-H."/>
            <person name="Xamxidin M."/>
            <person name="Xu X.-W."/>
        </authorList>
    </citation>
    <scope>NUCLEOTIDE SEQUENCE [LARGE SCALE GENOMIC DNA]</scope>
    <source>
        <strain evidence="1 2">JCM 30472</strain>
    </source>
</reference>
<dbReference type="InterPro" id="IPR036514">
    <property type="entry name" value="SGNH_hydro_sf"/>
</dbReference>
<dbReference type="NCBIfam" id="TIGR02595">
    <property type="entry name" value="PEP_CTERM"/>
    <property type="match status" value="1"/>
</dbReference>
<dbReference type="Gene3D" id="3.40.50.1110">
    <property type="entry name" value="SGNH hydrolase"/>
    <property type="match status" value="1"/>
</dbReference>
<dbReference type="InterPro" id="IPR001087">
    <property type="entry name" value="GDSL"/>
</dbReference>
<dbReference type="OrthoDB" id="5292073at2"/>
<dbReference type="EMBL" id="PXNN01000013">
    <property type="protein sequence ID" value="PSF08035.1"/>
    <property type="molecule type" value="Genomic_DNA"/>
</dbReference>
<accession>A0A2T1KD54</accession>
<dbReference type="PANTHER" id="PTHR45642:SF141">
    <property type="entry name" value="SECRETED EFFECTOR PROTEIN SSEJ"/>
    <property type="match status" value="1"/>
</dbReference>
<dbReference type="InterPro" id="IPR050592">
    <property type="entry name" value="GDSL_lipolytic_enzyme"/>
</dbReference>
<evidence type="ECO:0000313" key="1">
    <source>
        <dbReference type="EMBL" id="PSF08035.1"/>
    </source>
</evidence>
<evidence type="ECO:0000313" key="2">
    <source>
        <dbReference type="Proteomes" id="UP000238385"/>
    </source>
</evidence>
<sequence length="180" mass="19495">MAGSVMARSGMLGGLLDNGVTTLLVPNLPDLGSIPEFRTTPNSTSGTEVSMAWNQGLEQGLYELNKTTDADIFYFDVFGLFNDLLTDPTAFGFTNTTGECRSVFFGTERSCANPGDFVFWDEIHPTTAAHSYLGNQAYQLLLSGKSIAKVPEPMTLTLLLLGIIGLWGRRFVVNSKPSLS</sequence>
<evidence type="ECO:0008006" key="3">
    <source>
        <dbReference type="Google" id="ProtNLM"/>
    </source>
</evidence>
<dbReference type="AlphaFoldDB" id="A0A2T1KD54"/>
<name>A0A2T1KD54_9GAMM</name>
<proteinExistence type="predicted"/>
<dbReference type="RefSeq" id="WP_106671981.1">
    <property type="nucleotide sequence ID" value="NZ_BMFE01000001.1"/>
</dbReference>
<organism evidence="1 2">
    <name type="scientific">Marinobacter halophilus</name>
    <dbReference type="NCBI Taxonomy" id="1323740"/>
    <lineage>
        <taxon>Bacteria</taxon>
        <taxon>Pseudomonadati</taxon>
        <taxon>Pseudomonadota</taxon>
        <taxon>Gammaproteobacteria</taxon>
        <taxon>Pseudomonadales</taxon>
        <taxon>Marinobacteraceae</taxon>
        <taxon>Marinobacter</taxon>
    </lineage>
</organism>
<dbReference type="SUPFAM" id="SSF52266">
    <property type="entry name" value="SGNH hydrolase"/>
    <property type="match status" value="1"/>
</dbReference>
<dbReference type="GO" id="GO:0016788">
    <property type="term" value="F:hydrolase activity, acting on ester bonds"/>
    <property type="evidence" value="ECO:0007669"/>
    <property type="project" value="InterPro"/>
</dbReference>
<keyword evidence="2" id="KW-1185">Reference proteome</keyword>
<dbReference type="Proteomes" id="UP000238385">
    <property type="component" value="Unassembled WGS sequence"/>
</dbReference>
<gene>
    <name evidence="1" type="ORF">C7H08_11620</name>
</gene>